<proteinExistence type="predicted"/>
<dbReference type="AlphaFoldDB" id="L9XIP1"/>
<protein>
    <recommendedName>
        <fullName evidence="3">PRC-barrel domain-containing protein</fullName>
    </recommendedName>
</protein>
<evidence type="ECO:0000313" key="2">
    <source>
        <dbReference type="Proteomes" id="UP000011602"/>
    </source>
</evidence>
<comment type="caution">
    <text evidence="1">The sequence shown here is derived from an EMBL/GenBank/DDBJ whole genome shotgun (WGS) entry which is preliminary data.</text>
</comment>
<accession>L9XIP1</accession>
<dbReference type="eggNOG" id="arCOG08931">
    <property type="taxonomic scope" value="Archaea"/>
</dbReference>
<dbReference type="RefSeq" id="WP_007257722.1">
    <property type="nucleotide sequence ID" value="NZ_AOHZ01000011.1"/>
</dbReference>
<dbReference type="OrthoDB" id="229248at2157"/>
<keyword evidence="2" id="KW-1185">Reference proteome</keyword>
<dbReference type="EMBL" id="AOHZ01000011">
    <property type="protein sequence ID" value="ELY61609.1"/>
    <property type="molecule type" value="Genomic_DNA"/>
</dbReference>
<name>L9XIP1_9EURY</name>
<organism evidence="1 2">
    <name type="scientific">Natronolimnohabitans innermongolicus JCM 12255</name>
    <dbReference type="NCBI Taxonomy" id="1227499"/>
    <lineage>
        <taxon>Archaea</taxon>
        <taxon>Methanobacteriati</taxon>
        <taxon>Methanobacteriota</taxon>
        <taxon>Stenosarchaea group</taxon>
        <taxon>Halobacteria</taxon>
        <taxon>Halobacteriales</taxon>
        <taxon>Natrialbaceae</taxon>
        <taxon>Natronolimnohabitans</taxon>
    </lineage>
</organism>
<sequence length="79" mass="8743">MCARFTDDDEGKQVVNANGERIGIVESVDAGTPYVNPNPDVTDSIKTALGWGDADEETYVLDTDDVEAVTDREIRVRRR</sequence>
<evidence type="ECO:0008006" key="3">
    <source>
        <dbReference type="Google" id="ProtNLM"/>
    </source>
</evidence>
<evidence type="ECO:0000313" key="1">
    <source>
        <dbReference type="EMBL" id="ELY61609.1"/>
    </source>
</evidence>
<gene>
    <name evidence="1" type="ORF">C493_02056</name>
</gene>
<reference evidence="1 2" key="1">
    <citation type="journal article" date="2014" name="PLoS Genet.">
        <title>Phylogenetically driven sequencing of extremely halophilic archaea reveals strategies for static and dynamic osmo-response.</title>
        <authorList>
            <person name="Becker E.A."/>
            <person name="Seitzer P.M."/>
            <person name="Tritt A."/>
            <person name="Larsen D."/>
            <person name="Krusor M."/>
            <person name="Yao A.I."/>
            <person name="Wu D."/>
            <person name="Madern D."/>
            <person name="Eisen J.A."/>
            <person name="Darling A.E."/>
            <person name="Facciotti M.T."/>
        </authorList>
    </citation>
    <scope>NUCLEOTIDE SEQUENCE [LARGE SCALE GENOMIC DNA]</scope>
    <source>
        <strain evidence="1 2">JCM 12255</strain>
    </source>
</reference>
<dbReference type="STRING" id="1227499.C493_02056"/>
<dbReference type="Proteomes" id="UP000011602">
    <property type="component" value="Unassembled WGS sequence"/>
</dbReference>